<accession>A0AAV1ICL7</accession>
<dbReference type="InterPro" id="IPR028651">
    <property type="entry name" value="ING_fam"/>
</dbReference>
<dbReference type="Proteomes" id="UP001314263">
    <property type="component" value="Unassembled WGS sequence"/>
</dbReference>
<feature type="region of interest" description="Disordered" evidence="2">
    <location>
        <begin position="125"/>
        <end position="242"/>
    </location>
</feature>
<dbReference type="Gene3D" id="6.10.140.1740">
    <property type="match status" value="1"/>
</dbReference>
<comment type="caution">
    <text evidence="4">The sequence shown here is derived from an EMBL/GenBank/DDBJ whole genome shotgun (WGS) entry which is preliminary data.</text>
</comment>
<evidence type="ECO:0000256" key="1">
    <source>
        <dbReference type="ARBA" id="ARBA00022853"/>
    </source>
</evidence>
<keyword evidence="5" id="KW-1185">Reference proteome</keyword>
<dbReference type="EMBL" id="CAUYUE010000011">
    <property type="protein sequence ID" value="CAK0784877.1"/>
    <property type="molecule type" value="Genomic_DNA"/>
</dbReference>
<evidence type="ECO:0000313" key="4">
    <source>
        <dbReference type="EMBL" id="CAK0784877.1"/>
    </source>
</evidence>
<gene>
    <name evidence="4" type="ORF">CVIRNUC_008082</name>
</gene>
<evidence type="ECO:0000259" key="3">
    <source>
        <dbReference type="SMART" id="SM01408"/>
    </source>
</evidence>
<dbReference type="GO" id="GO:0006325">
    <property type="term" value="P:chromatin organization"/>
    <property type="evidence" value="ECO:0007669"/>
    <property type="project" value="UniProtKB-KW"/>
</dbReference>
<feature type="domain" description="Inhibitor of growth protein N-terminal histone-binding" evidence="3">
    <location>
        <begin position="6"/>
        <end position="113"/>
    </location>
</feature>
<name>A0AAV1ICL7_9CHLO</name>
<reference evidence="4 5" key="1">
    <citation type="submission" date="2023-10" db="EMBL/GenBank/DDBJ databases">
        <authorList>
            <person name="Maclean D."/>
            <person name="Macfadyen A."/>
        </authorList>
    </citation>
    <scope>NUCLEOTIDE SEQUENCE [LARGE SCALE GENOMIC DNA]</scope>
</reference>
<keyword evidence="1" id="KW-0156">Chromatin regulator</keyword>
<sequence>MSHIIYLETFIENTASLPSELARIMNNIKALDERSAAMRDTIAENLEIFLSRPLGPRKAGSELPSEMVDLKRVIDEDQRTYVQWAEEKLSLANIAADLLIQHRTAVDKDVGALLAELKAADYDDDTVMEYTPPEETNRRQRQREIEAEREREQKMKAELRRQERELAEMEQQRNAEAAAAQAAAQAEAATAAEPQGEPPLRQKGPPTGKGNRKEQEMAITPTAVDTGVPKRKSSGAGGAHMPLQMNLSGRISPMDAMASTPSQFRGLGNLPGILSQPMPMETDRSGEDEEPREPTYMPIVPAGMSTSAPAPQALGRLLTMEDISKDLKGRRAELWWPDDSLWYLIEIHDVDIPLKKAHITYVTGETEVLDLLDIVREGHMSLISGENHRVPY</sequence>
<proteinExistence type="predicted"/>
<dbReference type="Pfam" id="PF12998">
    <property type="entry name" value="ING"/>
    <property type="match status" value="1"/>
</dbReference>
<protein>
    <recommendedName>
        <fullName evidence="3">Inhibitor of growth protein N-terminal histone-binding domain-containing protein</fullName>
    </recommendedName>
</protein>
<dbReference type="SMART" id="SM01408">
    <property type="entry name" value="ING"/>
    <property type="match status" value="1"/>
</dbReference>
<dbReference type="PANTHER" id="PTHR10333:SF42">
    <property type="entry name" value="INHIBITOR OF GROWTH PROTEIN 5"/>
    <property type="match status" value="1"/>
</dbReference>
<dbReference type="AlphaFoldDB" id="A0AAV1ICL7"/>
<dbReference type="InterPro" id="IPR024610">
    <property type="entry name" value="ING_N_histone-binding"/>
</dbReference>
<feature type="compositionally biased region" description="Basic and acidic residues" evidence="2">
    <location>
        <begin position="135"/>
        <end position="173"/>
    </location>
</feature>
<organism evidence="4 5">
    <name type="scientific">Coccomyxa viridis</name>
    <dbReference type="NCBI Taxonomy" id="1274662"/>
    <lineage>
        <taxon>Eukaryota</taxon>
        <taxon>Viridiplantae</taxon>
        <taxon>Chlorophyta</taxon>
        <taxon>core chlorophytes</taxon>
        <taxon>Trebouxiophyceae</taxon>
        <taxon>Trebouxiophyceae incertae sedis</taxon>
        <taxon>Coccomyxaceae</taxon>
        <taxon>Coccomyxa</taxon>
    </lineage>
</organism>
<evidence type="ECO:0000256" key="2">
    <source>
        <dbReference type="SAM" id="MobiDB-lite"/>
    </source>
</evidence>
<feature type="compositionally biased region" description="Low complexity" evidence="2">
    <location>
        <begin position="174"/>
        <end position="195"/>
    </location>
</feature>
<dbReference type="PANTHER" id="PTHR10333">
    <property type="entry name" value="INHIBITOR OF GROWTH PROTEIN"/>
    <property type="match status" value="1"/>
</dbReference>
<evidence type="ECO:0000313" key="5">
    <source>
        <dbReference type="Proteomes" id="UP001314263"/>
    </source>
</evidence>